<dbReference type="STRING" id="1912961.BU204_23170"/>
<keyword evidence="2" id="KW-1185">Reference proteome</keyword>
<organism evidence="1 2">
    <name type="scientific">Actinophytocola xanthii</name>
    <dbReference type="NCBI Taxonomy" id="1912961"/>
    <lineage>
        <taxon>Bacteria</taxon>
        <taxon>Bacillati</taxon>
        <taxon>Actinomycetota</taxon>
        <taxon>Actinomycetes</taxon>
        <taxon>Pseudonocardiales</taxon>
        <taxon>Pseudonocardiaceae</taxon>
    </lineage>
</organism>
<dbReference type="InterPro" id="IPR036465">
    <property type="entry name" value="vWFA_dom_sf"/>
</dbReference>
<protein>
    <recommendedName>
        <fullName evidence="3">VWFA domain-containing protein</fullName>
    </recommendedName>
</protein>
<dbReference type="AlphaFoldDB" id="A0A1Q8CLE4"/>
<evidence type="ECO:0008006" key="3">
    <source>
        <dbReference type="Google" id="ProtNLM"/>
    </source>
</evidence>
<dbReference type="Gene3D" id="3.40.50.410">
    <property type="entry name" value="von Willebrand factor, type A domain"/>
    <property type="match status" value="1"/>
</dbReference>
<evidence type="ECO:0000313" key="2">
    <source>
        <dbReference type="Proteomes" id="UP000185596"/>
    </source>
</evidence>
<evidence type="ECO:0000313" key="1">
    <source>
        <dbReference type="EMBL" id="OLF15169.1"/>
    </source>
</evidence>
<dbReference type="SUPFAM" id="SSF53300">
    <property type="entry name" value="vWA-like"/>
    <property type="match status" value="1"/>
</dbReference>
<proteinExistence type="predicted"/>
<name>A0A1Q8CLE4_9PSEU</name>
<dbReference type="Proteomes" id="UP000185596">
    <property type="component" value="Unassembled WGS sequence"/>
</dbReference>
<accession>A0A1Q8CLE4</accession>
<reference evidence="1 2" key="1">
    <citation type="submission" date="2016-12" db="EMBL/GenBank/DDBJ databases">
        <title>The draft genome sequence of Actinophytocola sp. 11-183.</title>
        <authorList>
            <person name="Wang W."/>
            <person name="Yuan L."/>
        </authorList>
    </citation>
    <scope>NUCLEOTIDE SEQUENCE [LARGE SCALE GENOMIC DNA]</scope>
    <source>
        <strain evidence="1 2">11-183</strain>
    </source>
</reference>
<comment type="caution">
    <text evidence="1">The sequence shown here is derived from an EMBL/GenBank/DDBJ whole genome shotgun (WGS) entry which is preliminary data.</text>
</comment>
<dbReference type="EMBL" id="MSIE01000044">
    <property type="protein sequence ID" value="OLF15169.1"/>
    <property type="molecule type" value="Genomic_DNA"/>
</dbReference>
<sequence length="165" mass="17388">MSVTSDLEQLNEDLGEFRRALLADPTGAASRLSVIAFSGTAEVLLPLSPVVEIAEMPLLRPGSATNFGPAFTLLRETMARDLDGLAAVERRPAVLFLSDGQPSDPASWPPTYADLAALGPVVVALAVGEAELSTLRRIGTGGVVRRRALVGPGTALVSWVRELTR</sequence>
<gene>
    <name evidence="1" type="ORF">BU204_23170</name>
</gene>